<dbReference type="EMBL" id="JAATIQ010000254">
    <property type="protein sequence ID" value="KAF4366696.1"/>
    <property type="molecule type" value="Genomic_DNA"/>
</dbReference>
<dbReference type="AlphaFoldDB" id="A0A7J6F1C0"/>
<accession>A0A7J6F1C0</accession>
<evidence type="ECO:0000313" key="1">
    <source>
        <dbReference type="EMBL" id="KAF4364493.1"/>
    </source>
</evidence>
<dbReference type="EMBL" id="JAATIP010000167">
    <property type="protein sequence ID" value="KAF4364493.1"/>
    <property type="molecule type" value="Genomic_DNA"/>
</dbReference>
<name>A0A7J6F1C0_CANSA</name>
<proteinExistence type="predicted"/>
<comment type="caution">
    <text evidence="1">The sequence shown here is derived from an EMBL/GenBank/DDBJ whole genome shotgun (WGS) entry which is preliminary data.</text>
</comment>
<evidence type="ECO:0000313" key="3">
    <source>
        <dbReference type="Proteomes" id="UP000525078"/>
    </source>
</evidence>
<evidence type="ECO:0000313" key="4">
    <source>
        <dbReference type="Proteomes" id="UP000583929"/>
    </source>
</evidence>
<dbReference type="Proteomes" id="UP000583929">
    <property type="component" value="Unassembled WGS sequence"/>
</dbReference>
<organism evidence="1 3">
    <name type="scientific">Cannabis sativa</name>
    <name type="common">Hemp</name>
    <name type="synonym">Marijuana</name>
    <dbReference type="NCBI Taxonomy" id="3483"/>
    <lineage>
        <taxon>Eukaryota</taxon>
        <taxon>Viridiplantae</taxon>
        <taxon>Streptophyta</taxon>
        <taxon>Embryophyta</taxon>
        <taxon>Tracheophyta</taxon>
        <taxon>Spermatophyta</taxon>
        <taxon>Magnoliopsida</taxon>
        <taxon>eudicotyledons</taxon>
        <taxon>Gunneridae</taxon>
        <taxon>Pentapetalae</taxon>
        <taxon>rosids</taxon>
        <taxon>fabids</taxon>
        <taxon>Rosales</taxon>
        <taxon>Cannabaceae</taxon>
        <taxon>Cannabis</taxon>
    </lineage>
</organism>
<sequence>METSFVSYFATHVTETKTCSVNVHHCFDPRNFYDERLGLLEANDRPGRVVECYVHMRFSVCSTWVALRLSKRGASARGVGRNWKGVKVGRAMGIRILSLEVIGICS</sequence>
<protein>
    <submittedName>
        <fullName evidence="1">Uncharacterized protein</fullName>
    </submittedName>
</protein>
<reference evidence="3 4" key="1">
    <citation type="journal article" date="2020" name="bioRxiv">
        <title>Sequence and annotation of 42 cannabis genomes reveals extensive copy number variation in cannabinoid synthesis and pathogen resistance genes.</title>
        <authorList>
            <person name="Mckernan K.J."/>
            <person name="Helbert Y."/>
            <person name="Kane L.T."/>
            <person name="Ebling H."/>
            <person name="Zhang L."/>
            <person name="Liu B."/>
            <person name="Eaton Z."/>
            <person name="Mclaughlin S."/>
            <person name="Kingan S."/>
            <person name="Baybayan P."/>
            <person name="Concepcion G."/>
            <person name="Jordan M."/>
            <person name="Riva A."/>
            <person name="Barbazuk W."/>
            <person name="Harkins T."/>
        </authorList>
    </citation>
    <scope>NUCLEOTIDE SEQUENCE [LARGE SCALE GENOMIC DNA]</scope>
    <source>
        <strain evidence="3 4">cv. Jamaican Lion 4</strain>
        <strain evidence="2">Father</strain>
        <strain evidence="1">Mother</strain>
        <tissue evidence="1">Leaf</tissue>
    </source>
</reference>
<dbReference type="Proteomes" id="UP000525078">
    <property type="component" value="Unassembled WGS sequence"/>
</dbReference>
<evidence type="ECO:0000313" key="2">
    <source>
        <dbReference type="EMBL" id="KAF4366696.1"/>
    </source>
</evidence>
<keyword evidence="4" id="KW-1185">Reference proteome</keyword>
<gene>
    <name evidence="1" type="ORF">F8388_007070</name>
    <name evidence="2" type="ORF">G4B88_010771</name>
</gene>